<evidence type="ECO:0000256" key="2">
    <source>
        <dbReference type="ARBA" id="ARBA00022833"/>
    </source>
</evidence>
<dbReference type="InterPro" id="IPR002328">
    <property type="entry name" value="ADH_Zn_CS"/>
</dbReference>
<keyword evidence="2 4" id="KW-0862">Zinc</keyword>
<dbReference type="PROSITE" id="PS00059">
    <property type="entry name" value="ADH_ZINC"/>
    <property type="match status" value="1"/>
</dbReference>
<dbReference type="InterPro" id="IPR050129">
    <property type="entry name" value="Zn_alcohol_dh"/>
</dbReference>
<dbReference type="PANTHER" id="PTHR43401">
    <property type="entry name" value="L-THREONINE 3-DEHYDROGENASE"/>
    <property type="match status" value="1"/>
</dbReference>
<dbReference type="Pfam" id="PF00107">
    <property type="entry name" value="ADH_zinc_N"/>
    <property type="match status" value="1"/>
</dbReference>
<dbReference type="GO" id="GO:0016491">
    <property type="term" value="F:oxidoreductase activity"/>
    <property type="evidence" value="ECO:0007669"/>
    <property type="project" value="UniProtKB-KW"/>
</dbReference>
<dbReference type="SUPFAM" id="SSF50129">
    <property type="entry name" value="GroES-like"/>
    <property type="match status" value="1"/>
</dbReference>
<dbReference type="RefSeq" id="WP_227020597.1">
    <property type="nucleotide sequence ID" value="NZ_JAGSND010000030.1"/>
</dbReference>
<keyword evidence="3" id="KW-0560">Oxidoreductase</keyword>
<dbReference type="GO" id="GO:0008270">
    <property type="term" value="F:zinc ion binding"/>
    <property type="evidence" value="ECO:0007669"/>
    <property type="project" value="InterPro"/>
</dbReference>
<evidence type="ECO:0000259" key="6">
    <source>
        <dbReference type="Pfam" id="PF08240"/>
    </source>
</evidence>
<dbReference type="Gene3D" id="3.90.180.10">
    <property type="entry name" value="Medium-chain alcohol dehydrogenases, catalytic domain"/>
    <property type="match status" value="1"/>
</dbReference>
<dbReference type="Proteomes" id="UP000675664">
    <property type="component" value="Unassembled WGS sequence"/>
</dbReference>
<sequence length="402" mass="44834">MNTIYFEKDIPRVLITKFAAKHCKPLLYTGLNAVKYNKDLPDPPLPADNWLRVRNIACGLCGTDMSFFKATTGTNSAFEPIPASKRTFLGHENVGVVVEAGSAVTMFKVGDRVTIREYMSGCGNKDIQPRCKYCEEGNYNLCLNYGEPSPHKLPDVGAGWSDTFIAPEQQLSKIYDELTDDQAVMVEPTCVSVHSVLMAPPSEGEKILVMGCGTIGLGIVQAIKIIEPNCEVWIMERVRTKQEFAINLGADHVLAGDPYQATSDATGGSSVFTGMNKNKMFFGGFDRIYDCIGGNWSNTTALRLLRPRGTFVKIGHHMNAITFDESPIWWHEIKLIGINAHGMEEWQGRKLYTFDLVQEWIRDGIYSTEGFVTHHFKLDDYKKAMKLALDNPSDVIKIVLNC</sequence>
<keyword evidence="1 4" id="KW-0479">Metal-binding</keyword>
<evidence type="ECO:0000256" key="3">
    <source>
        <dbReference type="ARBA" id="ARBA00023002"/>
    </source>
</evidence>
<dbReference type="AlphaFoldDB" id="A0A8J7W7Q7"/>
<evidence type="ECO:0000259" key="5">
    <source>
        <dbReference type="Pfam" id="PF00107"/>
    </source>
</evidence>
<feature type="domain" description="Alcohol dehydrogenase-like N-terminal" evidence="6">
    <location>
        <begin position="48"/>
        <end position="174"/>
    </location>
</feature>
<dbReference type="InterPro" id="IPR011032">
    <property type="entry name" value="GroES-like_sf"/>
</dbReference>
<comment type="caution">
    <text evidence="7">The sequence shown here is derived from an EMBL/GenBank/DDBJ whole genome shotgun (WGS) entry which is preliminary data.</text>
</comment>
<reference evidence="7" key="1">
    <citation type="submission" date="2021-04" db="EMBL/GenBank/DDBJ databases">
        <title>Sinoanaerobacter chloroacetimidivorans sp. nov., an obligate anaerobic bacterium isolated from anaerobic sludge.</title>
        <authorList>
            <person name="Bao Y."/>
        </authorList>
    </citation>
    <scope>NUCLEOTIDE SEQUENCE</scope>
    <source>
        <strain evidence="7">BAD-6</strain>
    </source>
</reference>
<organism evidence="7 8">
    <name type="scientific">Sinanaerobacter chloroacetimidivorans</name>
    <dbReference type="NCBI Taxonomy" id="2818044"/>
    <lineage>
        <taxon>Bacteria</taxon>
        <taxon>Bacillati</taxon>
        <taxon>Bacillota</taxon>
        <taxon>Clostridia</taxon>
        <taxon>Peptostreptococcales</taxon>
        <taxon>Anaerovoracaceae</taxon>
        <taxon>Sinanaerobacter</taxon>
    </lineage>
</organism>
<evidence type="ECO:0000313" key="8">
    <source>
        <dbReference type="Proteomes" id="UP000675664"/>
    </source>
</evidence>
<evidence type="ECO:0000256" key="4">
    <source>
        <dbReference type="RuleBase" id="RU361277"/>
    </source>
</evidence>
<dbReference type="SUPFAM" id="SSF51735">
    <property type="entry name" value="NAD(P)-binding Rossmann-fold domains"/>
    <property type="match status" value="1"/>
</dbReference>
<comment type="similarity">
    <text evidence="4">Belongs to the zinc-containing alcohol dehydrogenase family.</text>
</comment>
<evidence type="ECO:0000256" key="1">
    <source>
        <dbReference type="ARBA" id="ARBA00022723"/>
    </source>
</evidence>
<dbReference type="PANTHER" id="PTHR43401:SF2">
    <property type="entry name" value="L-THREONINE 3-DEHYDROGENASE"/>
    <property type="match status" value="1"/>
</dbReference>
<dbReference type="InterPro" id="IPR013154">
    <property type="entry name" value="ADH-like_N"/>
</dbReference>
<dbReference type="EMBL" id="JAGSND010000030">
    <property type="protein sequence ID" value="MBR0600481.1"/>
    <property type="molecule type" value="Genomic_DNA"/>
</dbReference>
<gene>
    <name evidence="7" type="ORF">KCX82_21660</name>
</gene>
<feature type="domain" description="Alcohol dehydrogenase-like C-terminal" evidence="5">
    <location>
        <begin position="215"/>
        <end position="347"/>
    </location>
</feature>
<evidence type="ECO:0000313" key="7">
    <source>
        <dbReference type="EMBL" id="MBR0600481.1"/>
    </source>
</evidence>
<dbReference type="InterPro" id="IPR036291">
    <property type="entry name" value="NAD(P)-bd_dom_sf"/>
</dbReference>
<protein>
    <submittedName>
        <fullName evidence="7">Zinc-binding dehydrogenase</fullName>
    </submittedName>
</protein>
<dbReference type="InterPro" id="IPR013149">
    <property type="entry name" value="ADH-like_C"/>
</dbReference>
<dbReference type="Gene3D" id="3.40.50.720">
    <property type="entry name" value="NAD(P)-binding Rossmann-like Domain"/>
    <property type="match status" value="1"/>
</dbReference>
<proteinExistence type="inferred from homology"/>
<dbReference type="Pfam" id="PF08240">
    <property type="entry name" value="ADH_N"/>
    <property type="match status" value="1"/>
</dbReference>
<comment type="cofactor">
    <cofactor evidence="4">
        <name>Zn(2+)</name>
        <dbReference type="ChEBI" id="CHEBI:29105"/>
    </cofactor>
</comment>
<name>A0A8J7W7Q7_9FIRM</name>
<reference evidence="7" key="2">
    <citation type="submission" date="2021-04" db="EMBL/GenBank/DDBJ databases">
        <authorList>
            <person name="Liu J."/>
        </authorList>
    </citation>
    <scope>NUCLEOTIDE SEQUENCE</scope>
    <source>
        <strain evidence="7">BAD-6</strain>
    </source>
</reference>
<accession>A0A8J7W7Q7</accession>
<keyword evidence="8" id="KW-1185">Reference proteome</keyword>